<dbReference type="InterPro" id="IPR011009">
    <property type="entry name" value="Kinase-like_dom_sf"/>
</dbReference>
<evidence type="ECO:0000256" key="5">
    <source>
        <dbReference type="PROSITE-ProRule" id="PRU10141"/>
    </source>
</evidence>
<evidence type="ECO:0000256" key="1">
    <source>
        <dbReference type="ARBA" id="ARBA00022679"/>
    </source>
</evidence>
<name>A0ABR2YMZ5_9CHLO</name>
<evidence type="ECO:0000259" key="7">
    <source>
        <dbReference type="PROSITE" id="PS50011"/>
    </source>
</evidence>
<accession>A0ABR2YMZ5</accession>
<dbReference type="Pfam" id="PF00069">
    <property type="entry name" value="Pkinase"/>
    <property type="match status" value="1"/>
</dbReference>
<dbReference type="InterPro" id="IPR017441">
    <property type="entry name" value="Protein_kinase_ATP_BS"/>
</dbReference>
<evidence type="ECO:0000313" key="8">
    <source>
        <dbReference type="EMBL" id="KAK9908405.1"/>
    </source>
</evidence>
<dbReference type="PANTHER" id="PTHR24055">
    <property type="entry name" value="MITOGEN-ACTIVATED PROTEIN KINASE"/>
    <property type="match status" value="1"/>
</dbReference>
<dbReference type="Gene3D" id="1.10.510.10">
    <property type="entry name" value="Transferase(Phosphotransferase) domain 1"/>
    <property type="match status" value="1"/>
</dbReference>
<keyword evidence="4 5" id="KW-0067">ATP-binding</keyword>
<dbReference type="InterPro" id="IPR000719">
    <property type="entry name" value="Prot_kinase_dom"/>
</dbReference>
<keyword evidence="9" id="KW-1185">Reference proteome</keyword>
<dbReference type="PROSITE" id="PS00107">
    <property type="entry name" value="PROTEIN_KINASE_ATP"/>
    <property type="match status" value="1"/>
</dbReference>
<dbReference type="Proteomes" id="UP001491310">
    <property type="component" value="Unassembled WGS sequence"/>
</dbReference>
<evidence type="ECO:0000313" key="9">
    <source>
        <dbReference type="Proteomes" id="UP001491310"/>
    </source>
</evidence>
<dbReference type="SMART" id="SM00220">
    <property type="entry name" value="S_TKc"/>
    <property type="match status" value="1"/>
</dbReference>
<evidence type="ECO:0000256" key="2">
    <source>
        <dbReference type="ARBA" id="ARBA00022741"/>
    </source>
</evidence>
<keyword evidence="1" id="KW-0808">Transferase</keyword>
<organism evidence="8 9">
    <name type="scientific">Coccomyxa subellipsoidea</name>
    <dbReference type="NCBI Taxonomy" id="248742"/>
    <lineage>
        <taxon>Eukaryota</taxon>
        <taxon>Viridiplantae</taxon>
        <taxon>Chlorophyta</taxon>
        <taxon>core chlorophytes</taxon>
        <taxon>Trebouxiophyceae</taxon>
        <taxon>Trebouxiophyceae incertae sedis</taxon>
        <taxon>Coccomyxaceae</taxon>
        <taxon>Coccomyxa</taxon>
    </lineage>
</organism>
<reference evidence="8 9" key="1">
    <citation type="journal article" date="2024" name="Nat. Commun.">
        <title>Phylogenomics reveals the evolutionary origins of lichenization in chlorophyte algae.</title>
        <authorList>
            <person name="Puginier C."/>
            <person name="Libourel C."/>
            <person name="Otte J."/>
            <person name="Skaloud P."/>
            <person name="Haon M."/>
            <person name="Grisel S."/>
            <person name="Petersen M."/>
            <person name="Berrin J.G."/>
            <person name="Delaux P.M."/>
            <person name="Dal Grande F."/>
            <person name="Keller J."/>
        </authorList>
    </citation>
    <scope>NUCLEOTIDE SEQUENCE [LARGE SCALE GENOMIC DNA]</scope>
    <source>
        <strain evidence="8 9">SAG 216-7</strain>
    </source>
</reference>
<sequence length="335" mass="36493">MEEWLFGMSNSPIIGHYKITGKIGSGAFSEVFEGVHMDTGQEVALKHITKTLQERGRDGIDAKHAWSREIKVMQDLTHPNIVRLLDIVPQGDALVLVMELCAINLAEALQHTSQRLDEAIVKALLLQLLHGIATCHEAGYLHRDLKPANLLLTPEGVLKVADMGLARPRDAAAERAGGYTHTVATRWYRAPELLLASHSYGPAADMWAVGCILAEMLGLGPLFAGETDLDQLGRVTAVLGSIDVQDWQEAKTLPDFGKVFFAESPAISMAEILPDASTAALDLQSQLLIWNPRKRMAAAAPLSYCSRHVPYGQHTKGQVVQAEESCKCSGVQCPF</sequence>
<evidence type="ECO:0000256" key="3">
    <source>
        <dbReference type="ARBA" id="ARBA00022777"/>
    </source>
</evidence>
<evidence type="ECO:0000256" key="6">
    <source>
        <dbReference type="RuleBase" id="RU000304"/>
    </source>
</evidence>
<comment type="similarity">
    <text evidence="6">Belongs to the protein kinase superfamily.</text>
</comment>
<dbReference type="Gene3D" id="3.30.200.20">
    <property type="entry name" value="Phosphorylase Kinase, domain 1"/>
    <property type="match status" value="1"/>
</dbReference>
<dbReference type="InterPro" id="IPR050117">
    <property type="entry name" value="MAPK"/>
</dbReference>
<dbReference type="InterPro" id="IPR008271">
    <property type="entry name" value="Ser/Thr_kinase_AS"/>
</dbReference>
<dbReference type="SUPFAM" id="SSF56112">
    <property type="entry name" value="Protein kinase-like (PK-like)"/>
    <property type="match status" value="1"/>
</dbReference>
<dbReference type="PROSITE" id="PS00108">
    <property type="entry name" value="PROTEIN_KINASE_ST"/>
    <property type="match status" value="1"/>
</dbReference>
<keyword evidence="6" id="KW-0723">Serine/threonine-protein kinase</keyword>
<gene>
    <name evidence="8" type="ORF">WJX75_007433</name>
</gene>
<keyword evidence="3" id="KW-0418">Kinase</keyword>
<dbReference type="PROSITE" id="PS50011">
    <property type="entry name" value="PROTEIN_KINASE_DOM"/>
    <property type="match status" value="1"/>
</dbReference>
<dbReference type="EMBL" id="JALJOT010000008">
    <property type="protein sequence ID" value="KAK9908405.1"/>
    <property type="molecule type" value="Genomic_DNA"/>
</dbReference>
<feature type="binding site" evidence="5">
    <location>
        <position position="46"/>
    </location>
    <ligand>
        <name>ATP</name>
        <dbReference type="ChEBI" id="CHEBI:30616"/>
    </ligand>
</feature>
<comment type="caution">
    <text evidence="8">The sequence shown here is derived from an EMBL/GenBank/DDBJ whole genome shotgun (WGS) entry which is preliminary data.</text>
</comment>
<keyword evidence="2 5" id="KW-0547">Nucleotide-binding</keyword>
<evidence type="ECO:0000256" key="4">
    <source>
        <dbReference type="ARBA" id="ARBA00022840"/>
    </source>
</evidence>
<feature type="domain" description="Protein kinase" evidence="7">
    <location>
        <begin position="17"/>
        <end position="311"/>
    </location>
</feature>
<protein>
    <recommendedName>
        <fullName evidence="7">Protein kinase domain-containing protein</fullName>
    </recommendedName>
</protein>
<proteinExistence type="inferred from homology"/>